<comment type="caution">
    <text evidence="2">The sequence shown here is derived from an EMBL/GenBank/DDBJ whole genome shotgun (WGS) entry which is preliminary data.</text>
</comment>
<sequence length="117" mass="12853">MAAERDQIPHTTLASKVKGKHGKKAGCPSTFTMDEEGETTEILVRCSKMGVPLGTHTLIKLVKAIAIAKDKTETRHDRGEDRSSSQKETAGVSFENESQDASIAEKFNLEFLLYNTI</sequence>
<organism evidence="2 3">
    <name type="scientific">Ramazzottius varieornatus</name>
    <name type="common">Water bear</name>
    <name type="synonym">Tardigrade</name>
    <dbReference type="NCBI Taxonomy" id="947166"/>
    <lineage>
        <taxon>Eukaryota</taxon>
        <taxon>Metazoa</taxon>
        <taxon>Ecdysozoa</taxon>
        <taxon>Tardigrada</taxon>
        <taxon>Eutardigrada</taxon>
        <taxon>Parachela</taxon>
        <taxon>Hypsibioidea</taxon>
        <taxon>Ramazzottiidae</taxon>
        <taxon>Ramazzottius</taxon>
    </lineage>
</organism>
<reference evidence="2 3" key="1">
    <citation type="journal article" date="2016" name="Nat. Commun.">
        <title>Extremotolerant tardigrade genome and improved radiotolerance of human cultured cells by tardigrade-unique protein.</title>
        <authorList>
            <person name="Hashimoto T."/>
            <person name="Horikawa D.D."/>
            <person name="Saito Y."/>
            <person name="Kuwahara H."/>
            <person name="Kozuka-Hata H."/>
            <person name="Shin-I T."/>
            <person name="Minakuchi Y."/>
            <person name="Ohishi K."/>
            <person name="Motoyama A."/>
            <person name="Aizu T."/>
            <person name="Enomoto A."/>
            <person name="Kondo K."/>
            <person name="Tanaka S."/>
            <person name="Hara Y."/>
            <person name="Koshikawa S."/>
            <person name="Sagara H."/>
            <person name="Miura T."/>
            <person name="Yokobori S."/>
            <person name="Miyagawa K."/>
            <person name="Suzuki Y."/>
            <person name="Kubo T."/>
            <person name="Oyama M."/>
            <person name="Kohara Y."/>
            <person name="Fujiyama A."/>
            <person name="Arakawa K."/>
            <person name="Katayama T."/>
            <person name="Toyoda A."/>
            <person name="Kunieda T."/>
        </authorList>
    </citation>
    <scope>NUCLEOTIDE SEQUENCE [LARGE SCALE GENOMIC DNA]</scope>
    <source>
        <strain evidence="2 3">YOKOZUNA-1</strain>
    </source>
</reference>
<feature type="compositionally biased region" description="Basic and acidic residues" evidence="1">
    <location>
        <begin position="70"/>
        <end position="85"/>
    </location>
</feature>
<evidence type="ECO:0000256" key="1">
    <source>
        <dbReference type="SAM" id="MobiDB-lite"/>
    </source>
</evidence>
<evidence type="ECO:0000313" key="2">
    <source>
        <dbReference type="EMBL" id="GAV03728.1"/>
    </source>
</evidence>
<dbReference type="Proteomes" id="UP000186922">
    <property type="component" value="Unassembled WGS sequence"/>
</dbReference>
<protein>
    <submittedName>
        <fullName evidence="2">Uncharacterized protein</fullName>
    </submittedName>
</protein>
<feature type="region of interest" description="Disordered" evidence="1">
    <location>
        <begin position="70"/>
        <end position="98"/>
    </location>
</feature>
<gene>
    <name evidence="2" type="primary">RvY_14116-1</name>
    <name evidence="2" type="synonym">RvY_14116.1</name>
    <name evidence="2" type="ORF">RvY_14116</name>
</gene>
<proteinExistence type="predicted"/>
<accession>A0A1D1VVB6</accession>
<dbReference type="EMBL" id="BDGG01000010">
    <property type="protein sequence ID" value="GAV03728.1"/>
    <property type="molecule type" value="Genomic_DNA"/>
</dbReference>
<keyword evidence="3" id="KW-1185">Reference proteome</keyword>
<feature type="region of interest" description="Disordered" evidence="1">
    <location>
        <begin position="1"/>
        <end position="32"/>
    </location>
</feature>
<name>A0A1D1VVB6_RAMVA</name>
<evidence type="ECO:0000313" key="3">
    <source>
        <dbReference type="Proteomes" id="UP000186922"/>
    </source>
</evidence>
<dbReference type="AlphaFoldDB" id="A0A1D1VVB6"/>